<sequence>MIQVLKITRTLLAVLRRAFLIFALSSIAVSPAVSQNSAPRATPSTDGSLRLAASSLVEGLSETNWRDLSSWGGAQVATDFIQSEPVEGNPASERTEVRVGFDEEAIYVGAWLYDSEADQILVGEQRRDANLRRFDAFLVVFDTYSDRENGFVFATNPGGIEHDGQVIDEGRNTSRGSGGSRGNQGRQQGGAQGGFNINWDASWTVLTERDDQGWYAFFRIPFSTLRYGTSSEWGINFGRYIGRKNEQVFWAPLPRQDNLYRVSYAGTLAQLDVPVRRSVTVTPYALSSAQKVPAVTSNFDYPFEAGADAKIGITPALSLDLTLNTDFAQVEVDNEQMDLTRFSLFFPEKRPFFLENAGRFAVGNNSSAQMFFSRRIGIGAGGAPVPINWGSRLSGRVGGLDVGMIHMRTGEVDGLAQGNGYTVARVARELPNRSGVGMMYTGRDATGISDDFGRTFA</sequence>
<feature type="region of interest" description="Disordered" evidence="1">
    <location>
        <begin position="162"/>
        <end position="194"/>
    </location>
</feature>
<reference evidence="3" key="1">
    <citation type="submission" date="2018-05" db="EMBL/GenBank/DDBJ databases">
        <authorList>
            <person name="Lanie J.A."/>
            <person name="Ng W.-L."/>
            <person name="Kazmierczak K.M."/>
            <person name="Andrzejewski T.M."/>
            <person name="Davidsen T.M."/>
            <person name="Wayne K.J."/>
            <person name="Tettelin H."/>
            <person name="Glass J.I."/>
            <person name="Rusch D."/>
            <person name="Podicherti R."/>
            <person name="Tsui H.-C.T."/>
            <person name="Winkler M.E."/>
        </authorList>
    </citation>
    <scope>NUCLEOTIDE SEQUENCE</scope>
</reference>
<protein>
    <recommendedName>
        <fullName evidence="2">DUF5916 domain-containing protein</fullName>
    </recommendedName>
</protein>
<dbReference type="CDD" id="cd09618">
    <property type="entry name" value="CBM9_like_2"/>
    <property type="match status" value="1"/>
</dbReference>
<dbReference type="SUPFAM" id="SSF49344">
    <property type="entry name" value="CBD9-like"/>
    <property type="match status" value="1"/>
</dbReference>
<dbReference type="AlphaFoldDB" id="A0A382AGC3"/>
<feature type="domain" description="DUF5916" evidence="2">
    <location>
        <begin position="280"/>
        <end position="378"/>
    </location>
</feature>
<feature type="non-terminal residue" evidence="3">
    <location>
        <position position="457"/>
    </location>
</feature>
<evidence type="ECO:0000259" key="2">
    <source>
        <dbReference type="Pfam" id="PF19313"/>
    </source>
</evidence>
<gene>
    <name evidence="3" type="ORF">METZ01_LOCUS153263</name>
</gene>
<feature type="compositionally biased region" description="Basic and acidic residues" evidence="1">
    <location>
        <begin position="162"/>
        <end position="172"/>
    </location>
</feature>
<accession>A0A382AGC3</accession>
<dbReference type="InterPro" id="IPR045670">
    <property type="entry name" value="DUF5916"/>
</dbReference>
<feature type="compositionally biased region" description="Gly residues" evidence="1">
    <location>
        <begin position="176"/>
        <end position="193"/>
    </location>
</feature>
<proteinExistence type="predicted"/>
<evidence type="ECO:0000313" key="3">
    <source>
        <dbReference type="EMBL" id="SVB00409.1"/>
    </source>
</evidence>
<name>A0A382AGC3_9ZZZZ</name>
<dbReference type="EMBL" id="UINC01025225">
    <property type="protein sequence ID" value="SVB00409.1"/>
    <property type="molecule type" value="Genomic_DNA"/>
</dbReference>
<dbReference type="Pfam" id="PF19313">
    <property type="entry name" value="DUF5916"/>
    <property type="match status" value="1"/>
</dbReference>
<organism evidence="3">
    <name type="scientific">marine metagenome</name>
    <dbReference type="NCBI Taxonomy" id="408172"/>
    <lineage>
        <taxon>unclassified sequences</taxon>
        <taxon>metagenomes</taxon>
        <taxon>ecological metagenomes</taxon>
    </lineage>
</organism>
<evidence type="ECO:0000256" key="1">
    <source>
        <dbReference type="SAM" id="MobiDB-lite"/>
    </source>
</evidence>
<dbReference type="Gene3D" id="2.60.40.1190">
    <property type="match status" value="1"/>
</dbReference>